<reference evidence="14" key="2">
    <citation type="submission" date="2025-09" db="UniProtKB">
        <authorList>
            <consortium name="Ensembl"/>
        </authorList>
    </citation>
    <scope>IDENTIFICATION</scope>
</reference>
<name>A0A3Q4MPS1_NEOBR</name>
<protein>
    <recommendedName>
        <fullName evidence="11">Pro-interleukin-16</fullName>
    </recommendedName>
    <component>
        <recommendedName>
            <fullName evidence="11">Interleukin-16</fullName>
            <shortName evidence="11">IL-16</shortName>
        </recommendedName>
        <alternativeName>
            <fullName evidence="11">Lymphocyte chemoattractant factor</fullName>
            <shortName evidence="11">LCF</shortName>
        </alternativeName>
    </component>
</protein>
<feature type="compositionally biased region" description="Basic and acidic residues" evidence="12">
    <location>
        <begin position="47"/>
        <end position="56"/>
    </location>
</feature>
<evidence type="ECO:0000256" key="1">
    <source>
        <dbReference type="ARBA" id="ARBA00004123"/>
    </source>
</evidence>
<dbReference type="Proteomes" id="UP000261580">
    <property type="component" value="Unassembled WGS sequence"/>
</dbReference>
<reference evidence="14" key="1">
    <citation type="submission" date="2025-08" db="UniProtKB">
        <authorList>
            <consortium name="Ensembl"/>
        </authorList>
    </citation>
    <scope>IDENTIFICATION</scope>
</reference>
<feature type="compositionally biased region" description="Basic and acidic residues" evidence="12">
    <location>
        <begin position="212"/>
        <end position="223"/>
    </location>
</feature>
<dbReference type="AlphaFoldDB" id="A0A3Q4MPS1"/>
<evidence type="ECO:0000256" key="2">
    <source>
        <dbReference type="ARBA" id="ARBA00022490"/>
    </source>
</evidence>
<dbReference type="GO" id="GO:0042609">
    <property type="term" value="F:CD4 receptor binding"/>
    <property type="evidence" value="ECO:0007669"/>
    <property type="project" value="TreeGrafter"/>
</dbReference>
<dbReference type="GO" id="GO:0030595">
    <property type="term" value="P:leukocyte chemotaxis"/>
    <property type="evidence" value="ECO:0007669"/>
    <property type="project" value="TreeGrafter"/>
</dbReference>
<dbReference type="GO" id="GO:0050930">
    <property type="term" value="P:induction of positive chemotaxis"/>
    <property type="evidence" value="ECO:0007669"/>
    <property type="project" value="InterPro"/>
</dbReference>
<evidence type="ECO:0000313" key="15">
    <source>
        <dbReference type="Proteomes" id="UP000261580"/>
    </source>
</evidence>
<dbReference type="GO" id="GO:0005615">
    <property type="term" value="C:extracellular space"/>
    <property type="evidence" value="ECO:0007669"/>
    <property type="project" value="UniProtKB-KW"/>
</dbReference>
<feature type="compositionally biased region" description="Polar residues" evidence="12">
    <location>
        <begin position="246"/>
        <end position="266"/>
    </location>
</feature>
<keyword evidence="6" id="KW-0677">Repeat</keyword>
<keyword evidence="15" id="KW-1185">Reference proteome</keyword>
<feature type="compositionally biased region" description="Acidic residues" evidence="12">
    <location>
        <begin position="1"/>
        <end position="12"/>
    </location>
</feature>
<dbReference type="CDD" id="cd06763">
    <property type="entry name" value="PDZ7_PDZD2-PDZ4_hPro-IL-16-like"/>
    <property type="match status" value="1"/>
</dbReference>
<evidence type="ECO:0000259" key="13">
    <source>
        <dbReference type="PROSITE" id="PS50106"/>
    </source>
</evidence>
<evidence type="ECO:0000256" key="9">
    <source>
        <dbReference type="ARBA" id="ARBA00023242"/>
    </source>
</evidence>
<dbReference type="PANTHER" id="PTHR48484">
    <property type="entry name" value="PRO-INTERLEUKIN-16"/>
    <property type="match status" value="1"/>
</dbReference>
<sequence length="523" mass="57202">MNDEENVLEVDDTVTMTPENESETPSELKKAPPVAPKPAWFRQSLRKIKDEQDQKTQAKPSEQTSAASFSRNFGIRSASSATNQSIKQRIHSFETFSSPEAPEKGSNRRPLAPSTTLSPVEKGSRDPCSSYSASNGDNVKNKTEFSREIQSRDPAPSKEEDNIPSSEDETPFNQSTTDSMYSQTISTDVESGMNDYQSAPVHDSSEALPTKLESELERVDSETSVRSNQTEGLNPSDGTEEEGKLSRTTRNAAPTTESNTVSNPESESLGKIITFSNQVISHMGEILFLYLYLCLHSWVPDTDLMPFCLHKYSLFTLRECITDRGEGGVHNETASASAHSVISAINSQEIQTMIQEVEALDEETLKQLVDIHVVVLHKDEGAGLGFTIAGGSDLENKAVTVRYTLHISITEFRGGGKRGRKLHILCVFAVAVEEWGAPMSVELEKCAGGVGFTLEGGKGSIHGDRPLVINRIFTGALTSGDEVLQVQGISLQDMTRFEAWNMIKALPEGPITVVLKRRLGAAE</sequence>
<dbReference type="PANTHER" id="PTHR48484:SF2">
    <property type="entry name" value="PRO-INTERLEUKIN-16"/>
    <property type="match status" value="1"/>
</dbReference>
<gene>
    <name evidence="11" type="primary">IL16</name>
</gene>
<keyword evidence="2 11" id="KW-0963">Cytoplasm</keyword>
<proteinExistence type="predicted"/>
<evidence type="ECO:0000256" key="11">
    <source>
        <dbReference type="RuleBase" id="RU363135"/>
    </source>
</evidence>
<evidence type="ECO:0000256" key="8">
    <source>
        <dbReference type="ARBA" id="ARBA00023163"/>
    </source>
</evidence>
<comment type="function">
    <text evidence="10 11">Interleukin-16 stimulates a migratory response in CD4+ lymphocytes, monocytes, and eosinophils. Primes CD4+ T-cells for IL-2 and IL-15 responsiveness. Also induces T-lymphocyte expression of interleukin 2 receptor. Ligand for CD4.</text>
</comment>
<dbReference type="GO" id="GO:0005634">
    <property type="term" value="C:nucleus"/>
    <property type="evidence" value="ECO:0007669"/>
    <property type="project" value="UniProtKB-SubCell"/>
</dbReference>
<keyword evidence="8" id="KW-0804">Transcription</keyword>
<comment type="subcellular location">
    <subcellularLocation>
        <location evidence="11">Cytoplasm</location>
    </subcellularLocation>
    <subcellularLocation>
        <location evidence="1 11">Nucleus</location>
    </subcellularLocation>
    <subcellularLocation>
        <location evidence="11">Secreted</location>
    </subcellularLocation>
</comment>
<feature type="compositionally biased region" description="Polar residues" evidence="12">
    <location>
        <begin position="14"/>
        <end position="25"/>
    </location>
</feature>
<dbReference type="PRINTS" id="PR01931">
    <property type="entry name" value="INTRLEUKIN16"/>
</dbReference>
<dbReference type="GO" id="GO:0005737">
    <property type="term" value="C:cytoplasm"/>
    <property type="evidence" value="ECO:0007669"/>
    <property type="project" value="UniProtKB-SubCell"/>
</dbReference>
<keyword evidence="7" id="KW-0805">Transcription regulation</keyword>
<dbReference type="InterPro" id="IPR036034">
    <property type="entry name" value="PDZ_sf"/>
</dbReference>
<feature type="domain" description="PDZ" evidence="13">
    <location>
        <begin position="440"/>
        <end position="518"/>
    </location>
</feature>
<feature type="region of interest" description="Disordered" evidence="12">
    <location>
        <begin position="191"/>
        <end position="266"/>
    </location>
</feature>
<evidence type="ECO:0000256" key="12">
    <source>
        <dbReference type="SAM" id="MobiDB-lite"/>
    </source>
</evidence>
<accession>A0A3Q4MPS1</accession>
<evidence type="ECO:0000256" key="5">
    <source>
        <dbReference type="ARBA" id="ARBA00022525"/>
    </source>
</evidence>
<evidence type="ECO:0000256" key="6">
    <source>
        <dbReference type="ARBA" id="ARBA00022737"/>
    </source>
</evidence>
<dbReference type="InterPro" id="IPR020450">
    <property type="entry name" value="IL-16"/>
</dbReference>
<evidence type="ECO:0000256" key="4">
    <source>
        <dbReference type="ARBA" id="ARBA00022514"/>
    </source>
</evidence>
<dbReference type="InterPro" id="IPR001478">
    <property type="entry name" value="PDZ"/>
</dbReference>
<evidence type="ECO:0000256" key="3">
    <source>
        <dbReference type="ARBA" id="ARBA00022500"/>
    </source>
</evidence>
<feature type="compositionally biased region" description="Basic and acidic residues" evidence="12">
    <location>
        <begin position="139"/>
        <end position="161"/>
    </location>
</feature>
<dbReference type="Ensembl" id="ENSNBRT00000016629.1">
    <property type="protein sequence ID" value="ENSNBRP00000016194.1"/>
    <property type="gene ID" value="ENSNBRG00000012490.1"/>
</dbReference>
<keyword evidence="4 11" id="KW-0202">Cytokine</keyword>
<evidence type="ECO:0000256" key="7">
    <source>
        <dbReference type="ARBA" id="ARBA00023015"/>
    </source>
</evidence>
<feature type="compositionally biased region" description="Polar residues" evidence="12">
    <location>
        <begin position="224"/>
        <end position="237"/>
    </location>
</feature>
<keyword evidence="3 11" id="KW-0145">Chemotaxis</keyword>
<organism evidence="14 15">
    <name type="scientific">Neolamprologus brichardi</name>
    <name type="common">Fairy cichlid</name>
    <name type="synonym">Lamprologus brichardi</name>
    <dbReference type="NCBI Taxonomy" id="32507"/>
    <lineage>
        <taxon>Eukaryota</taxon>
        <taxon>Metazoa</taxon>
        <taxon>Chordata</taxon>
        <taxon>Craniata</taxon>
        <taxon>Vertebrata</taxon>
        <taxon>Euteleostomi</taxon>
        <taxon>Actinopterygii</taxon>
        <taxon>Neopterygii</taxon>
        <taxon>Teleostei</taxon>
        <taxon>Neoteleostei</taxon>
        <taxon>Acanthomorphata</taxon>
        <taxon>Ovalentaria</taxon>
        <taxon>Cichlomorphae</taxon>
        <taxon>Cichliformes</taxon>
        <taxon>Cichlidae</taxon>
        <taxon>African cichlids</taxon>
        <taxon>Pseudocrenilabrinae</taxon>
        <taxon>Lamprologini</taxon>
        <taxon>Neolamprologus</taxon>
    </lineage>
</organism>
<dbReference type="PROSITE" id="PS50106">
    <property type="entry name" value="PDZ"/>
    <property type="match status" value="1"/>
</dbReference>
<dbReference type="Bgee" id="ENSNBRG00000012490">
    <property type="expression patterns" value="Expressed in blood and 4 other cell types or tissues"/>
</dbReference>
<comment type="subunit">
    <text evidence="11">Homotetramer.</text>
</comment>
<feature type="compositionally biased region" description="Polar residues" evidence="12">
    <location>
        <begin position="57"/>
        <end position="87"/>
    </location>
</feature>
<dbReference type="Gene3D" id="2.30.42.10">
    <property type="match status" value="1"/>
</dbReference>
<dbReference type="SUPFAM" id="SSF50156">
    <property type="entry name" value="PDZ domain-like"/>
    <property type="match status" value="1"/>
</dbReference>
<evidence type="ECO:0000256" key="10">
    <source>
        <dbReference type="ARBA" id="ARBA00024706"/>
    </source>
</evidence>
<keyword evidence="5 11" id="KW-0964">Secreted</keyword>
<dbReference type="SMART" id="SM00228">
    <property type="entry name" value="PDZ"/>
    <property type="match status" value="1"/>
</dbReference>
<evidence type="ECO:0000313" key="14">
    <source>
        <dbReference type="Ensembl" id="ENSNBRP00000016194.1"/>
    </source>
</evidence>
<feature type="region of interest" description="Disordered" evidence="12">
    <location>
        <begin position="1"/>
        <end position="179"/>
    </location>
</feature>
<dbReference type="InterPro" id="IPR055287">
    <property type="entry name" value="IL-16-like"/>
</dbReference>
<dbReference type="GO" id="GO:0005125">
    <property type="term" value="F:cytokine activity"/>
    <property type="evidence" value="ECO:0007669"/>
    <property type="project" value="UniProtKB-KW"/>
</dbReference>
<dbReference type="GeneTree" id="ENSGT00940000156178"/>
<keyword evidence="9 11" id="KW-0539">Nucleus</keyword>
<feature type="compositionally biased region" description="Polar residues" evidence="12">
    <location>
        <begin position="127"/>
        <end position="138"/>
    </location>
</feature>